<organism evidence="3 4">
    <name type="scientific">Fusarium oxysporum f. sp. narcissi</name>
    <dbReference type="NCBI Taxonomy" id="451672"/>
    <lineage>
        <taxon>Eukaryota</taxon>
        <taxon>Fungi</taxon>
        <taxon>Dikarya</taxon>
        <taxon>Ascomycota</taxon>
        <taxon>Pezizomycotina</taxon>
        <taxon>Sordariomycetes</taxon>
        <taxon>Hypocreomycetidae</taxon>
        <taxon>Hypocreales</taxon>
        <taxon>Nectriaceae</taxon>
        <taxon>Fusarium</taxon>
        <taxon>Fusarium oxysporum species complex</taxon>
    </lineage>
</organism>
<dbReference type="Gene3D" id="2.60.110.10">
    <property type="entry name" value="Thaumatin"/>
    <property type="match status" value="1"/>
</dbReference>
<dbReference type="PROSITE" id="PS52006">
    <property type="entry name" value="GH64"/>
    <property type="match status" value="1"/>
</dbReference>
<gene>
    <name evidence="3" type="ORF">BFJ63_vAg14391</name>
</gene>
<evidence type="ECO:0000256" key="1">
    <source>
        <dbReference type="SAM" id="SignalP"/>
    </source>
</evidence>
<dbReference type="InterPro" id="IPR032477">
    <property type="entry name" value="Glyco_hydro_64"/>
</dbReference>
<feature type="chain" id="PRO_5020872736" description="GH64 domain-containing protein" evidence="1">
    <location>
        <begin position="19"/>
        <end position="456"/>
    </location>
</feature>
<reference evidence="3 4" key="1">
    <citation type="submission" date="2016-12" db="EMBL/GenBank/DDBJ databases">
        <title>Draft genome sequence of Fusarium oxysporum causing rot on Narcissus.</title>
        <authorList>
            <person name="Armitage A.D."/>
            <person name="Taylor A."/>
            <person name="Clarkson J.P."/>
            <person name="Harrison R.J."/>
            <person name="Jackson A.C."/>
        </authorList>
    </citation>
    <scope>NUCLEOTIDE SEQUENCE [LARGE SCALE GENOMIC DNA]</scope>
    <source>
        <strain evidence="3 4">N139</strain>
    </source>
</reference>
<evidence type="ECO:0000313" key="3">
    <source>
        <dbReference type="EMBL" id="RYC82725.1"/>
    </source>
</evidence>
<keyword evidence="1" id="KW-0732">Signal</keyword>
<dbReference type="PANTHER" id="PTHR38165:SF1">
    <property type="entry name" value="GLUCANASE B"/>
    <property type="match status" value="1"/>
</dbReference>
<sequence>MRSIFVSVVLFATSKVIAFHTGFPLHSRHSTSQGFTKANPGGPEDVEITATNLLIGSPSENKTHLLADRGAYSRPLLVKLINNFKEHTVNAYISGLDYTGNVFFVGPGGKIIYPNAKASRFPVEITQNIGIPLVSGSQSLSMQLPSFIRSGRVYFSNGDLKFFVVDMGNGNSVVQPSVTNIRDPNAGLSWGFVELTYIHGLLYANISYVDFVGIVLGMGLVKKDGTRQVTAGLEAGALTKICNDLMKQSKIDGRLWASLCIVNDDGKPIRVLSPGNQHDINPRIFENYWDDYVDDVWERFAEQDLVINTQSKAGMVKCRIIDGKLGCDGDESRFTKPASKDIWGCNSGPFVVSQGKNSLHGSIIPRLCAGFVRSTLLIDGGNVQPSLGQQSYYTVNPTNHYSRIVHAYEADGRGYAFAYDDVNPDGDENASGVVSSDNVHVLTIHVGGPLAENPPQ</sequence>
<dbReference type="AlphaFoldDB" id="A0A4Q2V685"/>
<dbReference type="PANTHER" id="PTHR38165">
    <property type="match status" value="1"/>
</dbReference>
<comment type="caution">
    <text evidence="3">The sequence shown here is derived from an EMBL/GenBank/DDBJ whole genome shotgun (WGS) entry which is preliminary data.</text>
</comment>
<dbReference type="Gene3D" id="3.30.920.50">
    <property type="entry name" value="Beta-1,3-glucanase, C-terminal domain"/>
    <property type="match status" value="1"/>
</dbReference>
<dbReference type="Proteomes" id="UP000290540">
    <property type="component" value="Unassembled WGS sequence"/>
</dbReference>
<dbReference type="Pfam" id="PF16483">
    <property type="entry name" value="Glyco_hydro_64"/>
    <property type="match status" value="1"/>
</dbReference>
<feature type="signal peptide" evidence="1">
    <location>
        <begin position="1"/>
        <end position="18"/>
    </location>
</feature>
<feature type="domain" description="GH64" evidence="2">
    <location>
        <begin position="69"/>
        <end position="433"/>
    </location>
</feature>
<evidence type="ECO:0000259" key="2">
    <source>
        <dbReference type="PROSITE" id="PS52006"/>
    </source>
</evidence>
<protein>
    <recommendedName>
        <fullName evidence="2">GH64 domain-containing protein</fullName>
    </recommendedName>
</protein>
<dbReference type="InterPro" id="IPR037176">
    <property type="entry name" value="Osmotin/thaumatin-like_sf"/>
</dbReference>
<dbReference type="InterPro" id="IPR037398">
    <property type="entry name" value="Glyco_hydro_64_fam"/>
</dbReference>
<dbReference type="InterPro" id="IPR042517">
    <property type="entry name" value="Glyco_hydro_64_N_2"/>
</dbReference>
<name>A0A4Q2V685_FUSOX</name>
<proteinExistence type="predicted"/>
<dbReference type="EMBL" id="MQTW01000173">
    <property type="protein sequence ID" value="RYC82725.1"/>
    <property type="molecule type" value="Genomic_DNA"/>
</dbReference>
<evidence type="ECO:0000313" key="4">
    <source>
        <dbReference type="Proteomes" id="UP000290540"/>
    </source>
</evidence>
<accession>A0A4Q2V685</accession>